<dbReference type="Gene3D" id="1.10.760.10">
    <property type="entry name" value="Cytochrome c-like domain"/>
    <property type="match status" value="3"/>
</dbReference>
<evidence type="ECO:0000259" key="8">
    <source>
        <dbReference type="PROSITE" id="PS51007"/>
    </source>
</evidence>
<name>I3TSJ4_TISMK</name>
<evidence type="ECO:0000256" key="7">
    <source>
        <dbReference type="SAM" id="MobiDB-lite"/>
    </source>
</evidence>
<evidence type="ECO:0000313" key="9">
    <source>
        <dbReference type="EMBL" id="AFK55732.1"/>
    </source>
</evidence>
<sequence>MNRRIRLRHLLYGLGGLAAAALVALWAGLMPVTASSGHWRITAWFLHWVMQNSVRTDALFVETPAEVDDPVLVRRAAGHFETACRFCHGAPGAPAGPLPFNMTPRPPGLEHAADAWSPAELFRIVGHGIKFSGMPAWPAPARDDEVWAMVAFLRALPQMDAADYAQLSGRAATADAGDSLPARAGCVACHGTDGGSDGGAVPVIGGQRTDYLAATLIDFRDGRRDGGIMQVATAGLDDDTIARLARHYAGQRPEPDPAAHADPERLAQGAAIISDGMPEARVPACSACHGAGGADPKPGIPRLAGQDAGYLATQLHLWRAGTRGGGPRAEVMTRAASGLSDADIRAVAAALARGEKGRGYRDTLPGGTAAPAAD</sequence>
<feature type="region of interest" description="Disordered" evidence="7">
    <location>
        <begin position="355"/>
        <end position="374"/>
    </location>
</feature>
<dbReference type="RefSeq" id="WP_014747409.1">
    <property type="nucleotide sequence ID" value="NC_017957.2"/>
</dbReference>
<feature type="domain" description="Cytochrome c" evidence="8">
    <location>
        <begin position="172"/>
        <end position="252"/>
    </location>
</feature>
<keyword evidence="3 6" id="KW-0479">Metal-binding</keyword>
<dbReference type="KEGG" id="tmo:TMO_a0329"/>
<evidence type="ECO:0000256" key="2">
    <source>
        <dbReference type="ARBA" id="ARBA00022617"/>
    </source>
</evidence>
<proteinExistence type="predicted"/>
<keyword evidence="1" id="KW-0813">Transport</keyword>
<keyword evidence="9" id="KW-0614">Plasmid</keyword>
<dbReference type="PANTHER" id="PTHR33751">
    <property type="entry name" value="CBB3-TYPE CYTOCHROME C OXIDASE SUBUNIT FIXP"/>
    <property type="match status" value="1"/>
</dbReference>
<gene>
    <name evidence="9" type="ordered locus">TMO_a0329</name>
</gene>
<dbReference type="EMBL" id="CP003237">
    <property type="protein sequence ID" value="AFK55732.1"/>
    <property type="molecule type" value="Genomic_DNA"/>
</dbReference>
<dbReference type="AlphaFoldDB" id="I3TSJ4"/>
<keyword evidence="4" id="KW-0249">Electron transport</keyword>
<evidence type="ECO:0000256" key="4">
    <source>
        <dbReference type="ARBA" id="ARBA00022982"/>
    </source>
</evidence>
<dbReference type="PATRIC" id="fig|1110502.3.peg.3982"/>
<dbReference type="InterPro" id="IPR009056">
    <property type="entry name" value="Cyt_c-like_dom"/>
</dbReference>
<keyword evidence="2 6" id="KW-0349">Heme</keyword>
<dbReference type="Pfam" id="PF00034">
    <property type="entry name" value="Cytochrom_C"/>
    <property type="match status" value="1"/>
</dbReference>
<keyword evidence="10" id="KW-1185">Reference proteome</keyword>
<dbReference type="SUPFAM" id="SSF46626">
    <property type="entry name" value="Cytochrome c"/>
    <property type="match status" value="3"/>
</dbReference>
<feature type="domain" description="Cytochrome c" evidence="8">
    <location>
        <begin position="264"/>
        <end position="355"/>
    </location>
</feature>
<protein>
    <submittedName>
        <fullName evidence="9">Cytochrome c, class I</fullName>
    </submittedName>
</protein>
<evidence type="ECO:0000256" key="3">
    <source>
        <dbReference type="ARBA" id="ARBA00022723"/>
    </source>
</evidence>
<accession>I3TSJ4</accession>
<organism evidence="9 10">
    <name type="scientific">Tistrella mobilis (strain KA081020-065)</name>
    <dbReference type="NCBI Taxonomy" id="1110502"/>
    <lineage>
        <taxon>Bacteria</taxon>
        <taxon>Pseudomonadati</taxon>
        <taxon>Pseudomonadota</taxon>
        <taxon>Alphaproteobacteria</taxon>
        <taxon>Geminicoccales</taxon>
        <taxon>Geminicoccaceae</taxon>
        <taxon>Tistrella</taxon>
    </lineage>
</organism>
<evidence type="ECO:0000313" key="10">
    <source>
        <dbReference type="Proteomes" id="UP000005258"/>
    </source>
</evidence>
<dbReference type="Proteomes" id="UP000005258">
    <property type="component" value="Plasmid pTM1"/>
</dbReference>
<dbReference type="HOGENOM" id="CLU_061981_0_0_5"/>
<dbReference type="InterPro" id="IPR036909">
    <property type="entry name" value="Cyt_c-like_dom_sf"/>
</dbReference>
<keyword evidence="5 6" id="KW-0408">Iron</keyword>
<dbReference type="GO" id="GO:0020037">
    <property type="term" value="F:heme binding"/>
    <property type="evidence" value="ECO:0007669"/>
    <property type="project" value="InterPro"/>
</dbReference>
<dbReference type="GO" id="GO:0046872">
    <property type="term" value="F:metal ion binding"/>
    <property type="evidence" value="ECO:0007669"/>
    <property type="project" value="UniProtKB-KW"/>
</dbReference>
<dbReference type="GO" id="GO:0009055">
    <property type="term" value="F:electron transfer activity"/>
    <property type="evidence" value="ECO:0007669"/>
    <property type="project" value="InterPro"/>
</dbReference>
<dbReference type="Pfam" id="PF13442">
    <property type="entry name" value="Cytochrome_CBB3"/>
    <property type="match status" value="1"/>
</dbReference>
<reference evidence="9 10" key="1">
    <citation type="journal article" date="2012" name="J. Am. Chem. Soc.">
        <title>Bacterial biosynthesis and maturation of the didemnin anti-cancer agents.</title>
        <authorList>
            <person name="Xu Y."/>
            <person name="Kersten R.D."/>
            <person name="Nam S.J."/>
            <person name="Lu L."/>
            <person name="Al-Suwailem A.M."/>
            <person name="Zheng H."/>
            <person name="Fenical W."/>
            <person name="Dorrestein P.C."/>
            <person name="Moore B.S."/>
            <person name="Qian P.Y."/>
        </authorList>
    </citation>
    <scope>NUCLEOTIDE SEQUENCE [LARGE SCALE GENOMIC DNA]</scope>
    <source>
        <strain evidence="9 10">KA081020-065</strain>
    </source>
</reference>
<dbReference type="InterPro" id="IPR050597">
    <property type="entry name" value="Cytochrome_c_Oxidase_Subunit"/>
</dbReference>
<evidence type="ECO:0000256" key="1">
    <source>
        <dbReference type="ARBA" id="ARBA00022448"/>
    </source>
</evidence>
<geneLocation type="plasmid" evidence="9 10">
    <name>pTM1</name>
</geneLocation>
<evidence type="ECO:0000256" key="5">
    <source>
        <dbReference type="ARBA" id="ARBA00023004"/>
    </source>
</evidence>
<feature type="domain" description="Cytochrome c" evidence="8">
    <location>
        <begin position="71"/>
        <end position="157"/>
    </location>
</feature>
<evidence type="ECO:0000256" key="6">
    <source>
        <dbReference type="PROSITE-ProRule" id="PRU00433"/>
    </source>
</evidence>
<dbReference type="PANTHER" id="PTHR33751:SF9">
    <property type="entry name" value="CYTOCHROME C4"/>
    <property type="match status" value="1"/>
</dbReference>
<dbReference type="PROSITE" id="PS51007">
    <property type="entry name" value="CYTC"/>
    <property type="match status" value="3"/>
</dbReference>